<dbReference type="Pfam" id="PF02872">
    <property type="entry name" value="5_nucleotid_C"/>
    <property type="match status" value="1"/>
</dbReference>
<accession>Q67QQ6</accession>
<name>Q67QQ6_SYMTH</name>
<evidence type="ECO:0000313" key="5">
    <source>
        <dbReference type="EMBL" id="BAD39987.1"/>
    </source>
</evidence>
<dbReference type="GO" id="GO:0008768">
    <property type="term" value="F:UDP-sugar diphosphatase activity"/>
    <property type="evidence" value="ECO:0007669"/>
    <property type="project" value="TreeGrafter"/>
</dbReference>
<dbReference type="HOGENOM" id="CLU_005854_7_4_9"/>
<comment type="similarity">
    <text evidence="2">Belongs to the 5'-nucleotidase family.</text>
</comment>
<dbReference type="KEGG" id="sth:STH1002"/>
<keyword evidence="2" id="KW-0547">Nucleotide-binding</keyword>
<dbReference type="InterPro" id="IPR029052">
    <property type="entry name" value="Metallo-depent_PP-like"/>
</dbReference>
<dbReference type="GO" id="GO:0000166">
    <property type="term" value="F:nucleotide binding"/>
    <property type="evidence" value="ECO:0007669"/>
    <property type="project" value="UniProtKB-KW"/>
</dbReference>
<dbReference type="PANTHER" id="PTHR11575:SF24">
    <property type="entry name" value="5'-NUCLEOTIDASE"/>
    <property type="match status" value="1"/>
</dbReference>
<dbReference type="GO" id="GO:0008253">
    <property type="term" value="F:5'-nucleotidase activity"/>
    <property type="evidence" value="ECO:0007669"/>
    <property type="project" value="TreeGrafter"/>
</dbReference>
<dbReference type="eggNOG" id="COG0737">
    <property type="taxonomic scope" value="Bacteria"/>
</dbReference>
<evidence type="ECO:0000256" key="1">
    <source>
        <dbReference type="ARBA" id="ARBA00022729"/>
    </source>
</evidence>
<dbReference type="SUPFAM" id="SSF55816">
    <property type="entry name" value="5'-nucleotidase (syn. UDP-sugar hydrolase), C-terminal domain"/>
    <property type="match status" value="1"/>
</dbReference>
<proteinExistence type="inferred from homology"/>
<dbReference type="Gene3D" id="3.60.21.10">
    <property type="match status" value="1"/>
</dbReference>
<sequence length="725" mass="77489">MAKRSPSRKARRNLQESKSFLWYHCYCQKTRAFWRCRRRQTMNRLMRLLTSGIVALMVSLLALPSGAYAAPVVPAAPTDCGLGDHWAAPYACDLIRHGIIEEAAELDLNAALDGASFRDLLVRAGASLADEAEGPLTRGEAIRLLAKAVAGDQLAGADLRVLEGYADAAAADQATREALAFLLLRGVLLGRDTGELDLDAPVTLGEAAKLISLAVPEPLPEGTDKISLLVYSDFHGRLEPNGAELGAARFTTAIAGQLLKNPNTVLIDGGDTFQGTPISNLVNGASVQDWRNKVGVKVATLGNHEFDWSQPTLQGLLATAEHPVIAANIFYEGTQDRPEWAVPSTTLKVGEYTIGFIGITTPETKGIVLAANVEGLDFVDPAPVINEEARKLREAGADLIVVVTHSPVDPGDEPLEIVGEVADWMPRVTERVDAVTGGHSHKQAAGYVLDASGNQVPAVQSGPHGTGLARIDLYVSRADKQVTKAAVEVWNPHQALAPTPWAADLVAKWAAEIEPIKQVPVGKLAHELSRNTEPSGESVLGDFITDAMLAGAPGAQIAAHNGGGIRAHLTPNEEGMVTWGDLYTTSPFGNTLVLVDMKGSEVKTLLEQALTGYVRQLRNEGGYRPLQVSGITFTWDYSKPDGERVVEIKLADGTPIDPDATYKVVVNNFMASGGDGLTILAQLADKQVDLGIVLLDALVDYVKALAADEPLSYELQNRIQVINMP</sequence>
<feature type="domain" description="Calcineurin-like phosphoesterase" evidence="3">
    <location>
        <begin position="228"/>
        <end position="442"/>
    </location>
</feature>
<dbReference type="SUPFAM" id="SSF56300">
    <property type="entry name" value="Metallo-dependent phosphatases"/>
    <property type="match status" value="1"/>
</dbReference>
<dbReference type="Proteomes" id="UP000000417">
    <property type="component" value="Chromosome"/>
</dbReference>
<dbReference type="InterPro" id="IPR036907">
    <property type="entry name" value="5'-Nucleotdase_C_sf"/>
</dbReference>
<dbReference type="Gene3D" id="3.90.780.10">
    <property type="entry name" value="5'-Nucleotidase, C-terminal domain"/>
    <property type="match status" value="1"/>
</dbReference>
<reference evidence="5 6" key="1">
    <citation type="journal article" date="2004" name="Nucleic Acids Res.">
        <title>Genome sequence of Symbiobacterium thermophilum, an uncultivable bacterium that depends on microbial commensalism.</title>
        <authorList>
            <person name="Ueda K."/>
            <person name="Yamashita A."/>
            <person name="Ishikawa J."/>
            <person name="Shimada M."/>
            <person name="Watsuji T."/>
            <person name="Morimura K."/>
            <person name="Ikeda H."/>
            <person name="Hattori M."/>
            <person name="Beppu T."/>
        </authorList>
    </citation>
    <scope>NUCLEOTIDE SEQUENCE [LARGE SCALE GENOMIC DNA]</scope>
    <source>
        <strain evidence="6">T / IAM 14863</strain>
    </source>
</reference>
<keyword evidence="1" id="KW-0732">Signal</keyword>
<dbReference type="InterPro" id="IPR006179">
    <property type="entry name" value="5_nucleotidase/apyrase"/>
</dbReference>
<evidence type="ECO:0000313" key="6">
    <source>
        <dbReference type="Proteomes" id="UP000000417"/>
    </source>
</evidence>
<evidence type="ECO:0000256" key="2">
    <source>
        <dbReference type="RuleBase" id="RU362119"/>
    </source>
</evidence>
<dbReference type="Pfam" id="PF00149">
    <property type="entry name" value="Metallophos"/>
    <property type="match status" value="1"/>
</dbReference>
<dbReference type="PRINTS" id="PR01607">
    <property type="entry name" value="APYRASEFAMLY"/>
</dbReference>
<feature type="domain" description="5'-Nucleotidase C-terminal" evidence="4">
    <location>
        <begin position="521"/>
        <end position="681"/>
    </location>
</feature>
<gene>
    <name evidence="5" type="ordered locus">STH1002</name>
</gene>
<keyword evidence="2" id="KW-0378">Hydrolase</keyword>
<dbReference type="AlphaFoldDB" id="Q67QQ6"/>
<dbReference type="InterPro" id="IPR008334">
    <property type="entry name" value="5'-Nucleotdase_C"/>
</dbReference>
<evidence type="ECO:0000259" key="3">
    <source>
        <dbReference type="Pfam" id="PF00149"/>
    </source>
</evidence>
<dbReference type="STRING" id="292459.STH1002"/>
<protein>
    <submittedName>
        <fullName evidence="5">5'-nucleotidase</fullName>
    </submittedName>
</protein>
<keyword evidence="6" id="KW-1185">Reference proteome</keyword>
<evidence type="ECO:0000259" key="4">
    <source>
        <dbReference type="Pfam" id="PF02872"/>
    </source>
</evidence>
<dbReference type="PANTHER" id="PTHR11575">
    <property type="entry name" value="5'-NUCLEOTIDASE-RELATED"/>
    <property type="match status" value="1"/>
</dbReference>
<dbReference type="GO" id="GO:0009166">
    <property type="term" value="P:nucleotide catabolic process"/>
    <property type="evidence" value="ECO:0007669"/>
    <property type="project" value="InterPro"/>
</dbReference>
<dbReference type="CDD" id="cd00845">
    <property type="entry name" value="MPP_UshA_N_like"/>
    <property type="match status" value="1"/>
</dbReference>
<dbReference type="GO" id="GO:0030288">
    <property type="term" value="C:outer membrane-bounded periplasmic space"/>
    <property type="evidence" value="ECO:0007669"/>
    <property type="project" value="TreeGrafter"/>
</dbReference>
<dbReference type="InterPro" id="IPR004843">
    <property type="entry name" value="Calcineurin-like_PHP"/>
</dbReference>
<dbReference type="EMBL" id="AP006840">
    <property type="protein sequence ID" value="BAD39987.1"/>
    <property type="molecule type" value="Genomic_DNA"/>
</dbReference>
<organism evidence="5 6">
    <name type="scientific">Symbiobacterium thermophilum (strain DSM 24528 / JCM 14929 / IAM 14863 / T)</name>
    <dbReference type="NCBI Taxonomy" id="292459"/>
    <lineage>
        <taxon>Bacteria</taxon>
        <taxon>Bacillati</taxon>
        <taxon>Bacillota</taxon>
        <taxon>Clostridia</taxon>
        <taxon>Eubacteriales</taxon>
        <taxon>Symbiobacteriaceae</taxon>
        <taxon>Symbiobacterium</taxon>
    </lineage>
</organism>